<dbReference type="EMBL" id="CP098023">
    <property type="protein sequence ID" value="WKD50479.1"/>
    <property type="molecule type" value="Genomic_DNA"/>
</dbReference>
<reference evidence="1 2" key="1">
    <citation type="submission" date="2022-05" db="EMBL/GenBank/DDBJ databases">
        <title>Microbulbifer sp. nov., isolated from sponge.</title>
        <authorList>
            <person name="Gao L."/>
        </authorList>
    </citation>
    <scope>NUCLEOTIDE SEQUENCE [LARGE SCALE GENOMIC DNA]</scope>
    <source>
        <strain evidence="1 2">MI-G</strain>
    </source>
</reference>
<gene>
    <name evidence="1" type="ORF">M8T91_03315</name>
</gene>
<protein>
    <submittedName>
        <fullName evidence="1">Uncharacterized protein</fullName>
    </submittedName>
</protein>
<proteinExistence type="predicted"/>
<sequence length="180" mass="20249">MKIYQVFENDSDYMTPYFEPGEVIGKRGSIQFVFNTNPQAYAGDWVPLELSLKACDSSPVIPTLSTWQNYLVLHESAYQALKGLLGPFGELLPCTYQGVKFYLFNPLTIAEDLDAIVPSSVTRDNDLLSGIAFDEEKLKDVPVFRTKESYISIYCTGAFKDVVESEKLDGLLFSTNLTHY</sequence>
<organism evidence="1 2">
    <name type="scientific">Microbulbifer spongiae</name>
    <dbReference type="NCBI Taxonomy" id="2944933"/>
    <lineage>
        <taxon>Bacteria</taxon>
        <taxon>Pseudomonadati</taxon>
        <taxon>Pseudomonadota</taxon>
        <taxon>Gammaproteobacteria</taxon>
        <taxon>Cellvibrionales</taxon>
        <taxon>Microbulbiferaceae</taxon>
        <taxon>Microbulbifer</taxon>
    </lineage>
</organism>
<evidence type="ECO:0000313" key="1">
    <source>
        <dbReference type="EMBL" id="WKD50479.1"/>
    </source>
</evidence>
<dbReference type="RefSeq" id="WP_301416808.1">
    <property type="nucleotide sequence ID" value="NZ_CP098023.1"/>
</dbReference>
<dbReference type="Proteomes" id="UP001321520">
    <property type="component" value="Chromosome"/>
</dbReference>
<accession>A0ABY9EFU7</accession>
<keyword evidence="2" id="KW-1185">Reference proteome</keyword>
<name>A0ABY9EFU7_9GAMM</name>
<evidence type="ECO:0000313" key="2">
    <source>
        <dbReference type="Proteomes" id="UP001321520"/>
    </source>
</evidence>